<evidence type="ECO:0008006" key="4">
    <source>
        <dbReference type="Google" id="ProtNLM"/>
    </source>
</evidence>
<feature type="compositionally biased region" description="Acidic residues" evidence="1">
    <location>
        <begin position="92"/>
        <end position="103"/>
    </location>
</feature>
<feature type="region of interest" description="Disordered" evidence="1">
    <location>
        <begin position="54"/>
        <end position="135"/>
    </location>
</feature>
<evidence type="ECO:0000313" key="2">
    <source>
        <dbReference type="EMBL" id="ODV79729.1"/>
    </source>
</evidence>
<dbReference type="AlphaFoldDB" id="A0A1E4SJQ0"/>
<sequence>MSNMSFAQSYILASKVRTKLTKEAANPRSSLRNLVMQANMLDNIMDHISEETHKRSILKKEKEMSASAHTSVTFSVPNARREEATSVTEYEVGSDSDDDDEIDYEYHESDDSDFSDSDEDDYYYSSDEEDEEEDAIAQATVVRVSSFKELPSMNLSLSRIEEEDGLCRTLSLTDDEEEEELDSQHKRNFTHTAHGAGAYNSLDEVVDASHKTPRTGASVPASLFEHQPAQSHSHSRNNAIYSMEHIF</sequence>
<dbReference type="STRING" id="984487.A0A1E4SJQ0"/>
<evidence type="ECO:0000256" key="1">
    <source>
        <dbReference type="SAM" id="MobiDB-lite"/>
    </source>
</evidence>
<evidence type="ECO:0000313" key="3">
    <source>
        <dbReference type="Proteomes" id="UP000094285"/>
    </source>
</evidence>
<protein>
    <recommendedName>
        <fullName evidence="4">Protein ECM13</fullName>
    </recommendedName>
</protein>
<organism evidence="2 3">
    <name type="scientific">Suhomyces tanzawaensis NRRL Y-17324</name>
    <dbReference type="NCBI Taxonomy" id="984487"/>
    <lineage>
        <taxon>Eukaryota</taxon>
        <taxon>Fungi</taxon>
        <taxon>Dikarya</taxon>
        <taxon>Ascomycota</taxon>
        <taxon>Saccharomycotina</taxon>
        <taxon>Pichiomycetes</taxon>
        <taxon>Debaryomycetaceae</taxon>
        <taxon>Suhomyces</taxon>
    </lineage>
</organism>
<feature type="compositionally biased region" description="Basic and acidic residues" evidence="1">
    <location>
        <begin position="54"/>
        <end position="64"/>
    </location>
</feature>
<dbReference type="GeneID" id="30980803"/>
<dbReference type="Proteomes" id="UP000094285">
    <property type="component" value="Unassembled WGS sequence"/>
</dbReference>
<proteinExistence type="predicted"/>
<accession>A0A1E4SJQ0</accession>
<gene>
    <name evidence="2" type="ORF">CANTADRAFT_211635</name>
</gene>
<dbReference type="PANTHER" id="PTHR36826">
    <property type="entry name" value="PROTEIN ECM13"/>
    <property type="match status" value="1"/>
</dbReference>
<dbReference type="RefSeq" id="XP_020064851.1">
    <property type="nucleotide sequence ID" value="XM_020206666.1"/>
</dbReference>
<feature type="compositionally biased region" description="Polar residues" evidence="1">
    <location>
        <begin position="67"/>
        <end position="76"/>
    </location>
</feature>
<name>A0A1E4SJQ0_9ASCO</name>
<dbReference type="PANTHER" id="PTHR36826:SF1">
    <property type="entry name" value="PROTEIN ECM13"/>
    <property type="match status" value="1"/>
</dbReference>
<dbReference type="OrthoDB" id="5431245at2759"/>
<feature type="compositionally biased region" description="Acidic residues" evidence="1">
    <location>
        <begin position="110"/>
        <end position="135"/>
    </location>
</feature>
<reference evidence="3" key="1">
    <citation type="submission" date="2016-05" db="EMBL/GenBank/DDBJ databases">
        <title>Comparative genomics of biotechnologically important yeasts.</title>
        <authorList>
            <consortium name="DOE Joint Genome Institute"/>
            <person name="Riley R."/>
            <person name="Haridas S."/>
            <person name="Wolfe K.H."/>
            <person name="Lopes M.R."/>
            <person name="Hittinger C.T."/>
            <person name="Goker M."/>
            <person name="Salamov A."/>
            <person name="Wisecaver J."/>
            <person name="Long T.M."/>
            <person name="Aerts A.L."/>
            <person name="Barry K."/>
            <person name="Choi C."/>
            <person name="Clum A."/>
            <person name="Coughlan A.Y."/>
            <person name="Deshpande S."/>
            <person name="Douglass A.P."/>
            <person name="Hanson S.J."/>
            <person name="Klenk H.-P."/>
            <person name="Labutti K."/>
            <person name="Lapidus A."/>
            <person name="Lindquist E."/>
            <person name="Lipzen A."/>
            <person name="Meier-Kolthoff J.P."/>
            <person name="Ohm R.A."/>
            <person name="Otillar R.P."/>
            <person name="Pangilinan J."/>
            <person name="Peng Y."/>
            <person name="Rokas A."/>
            <person name="Rosa C.A."/>
            <person name="Scheuner C."/>
            <person name="Sibirny A.A."/>
            <person name="Slot J.C."/>
            <person name="Stielow J.B."/>
            <person name="Sun H."/>
            <person name="Kurtzman C.P."/>
            <person name="Blackwell M."/>
            <person name="Grigoriev I.V."/>
            <person name="Jeffries T.W."/>
        </authorList>
    </citation>
    <scope>NUCLEOTIDE SEQUENCE [LARGE SCALE GENOMIC DNA]</scope>
    <source>
        <strain evidence="3">NRRL Y-17324</strain>
    </source>
</reference>
<keyword evidence="3" id="KW-1185">Reference proteome</keyword>
<dbReference type="EMBL" id="KV453911">
    <property type="protein sequence ID" value="ODV79729.1"/>
    <property type="molecule type" value="Genomic_DNA"/>
</dbReference>
<dbReference type="InterPro" id="IPR037738">
    <property type="entry name" value="Ecm13-like"/>
</dbReference>